<proteinExistence type="predicted"/>
<evidence type="ECO:0000313" key="2">
    <source>
        <dbReference type="EMBL" id="UZT29128.1"/>
    </source>
</evidence>
<evidence type="ECO:0000313" key="1">
    <source>
        <dbReference type="EMBL" id="UZT29023.1"/>
    </source>
</evidence>
<accession>A0A9E8JZA5</accession>
<organism evidence="2">
    <name type="scientific">Nucleocytoviricota sp</name>
    <dbReference type="NCBI Taxonomy" id="2809609"/>
    <lineage>
        <taxon>Viruses</taxon>
        <taxon>Varidnaviria</taxon>
        <taxon>Bamfordvirae</taxon>
        <taxon>Nucleocytoviricota</taxon>
    </lineage>
</organism>
<dbReference type="EMBL" id="OP765584">
    <property type="protein sequence ID" value="UZT29128.1"/>
    <property type="molecule type" value="Genomic_DNA"/>
</dbReference>
<reference evidence="2" key="1">
    <citation type="submission" date="2022-11" db="EMBL/GenBank/DDBJ databases">
        <title>Genomics discovery of giant fungal viruses from subsurface oceanic crustal fluids.</title>
        <authorList>
            <person name="Bhattacharjee A.S."/>
            <person name="Schulz F."/>
            <person name="Woyke T."/>
            <person name="Orcutt B.N."/>
            <person name="Matinez Martinez J."/>
        </authorList>
    </citation>
    <scope>NUCLEOTIDE SEQUENCE</scope>
    <source>
        <strain evidence="1">VSAG1.JdFR</strain>
        <strain evidence="2">VSAG8.JdFR</strain>
    </source>
</reference>
<protein>
    <submittedName>
        <fullName evidence="2">Uncharacterized protein</fullName>
    </submittedName>
</protein>
<name>A0A9E8JZA5_9VIRU</name>
<dbReference type="EMBL" id="OP765507">
    <property type="protein sequence ID" value="UZT29023.1"/>
    <property type="molecule type" value="Genomic_DNA"/>
</dbReference>
<sequence>MASTRNINTRCNYQLEQRSNRMAIDHNLYKNSASGVAYKNAFPEFYYTPSHLPRQFYTENSIDIESALKGINSTDLVNEPPIVTPIFKPITYTCFFERSNKIQLPDPLVIEKNQRPNFN</sequence>